<dbReference type="EMBL" id="BMOY01000004">
    <property type="protein sequence ID" value="GGI97847.1"/>
    <property type="molecule type" value="Genomic_DNA"/>
</dbReference>
<dbReference type="PANTHER" id="PTHR43576">
    <property type="entry name" value="ALPHA-L-ARABINOFURANOSIDASE C-RELATED"/>
    <property type="match status" value="1"/>
</dbReference>
<sequence>MCAAACTALAVAPPGFAHGRARDGVVAKVRLETKQPLGVIPKTAFGINTAVWDANLLDDKVPSLLRQAGITILRFPGGSTSDVYHWKTQSITPGQTGYANPADTFDAFMGVVKKAGAQAMVTVNYGSNAAGTGGGDPSEAAAWVRYANITKRYGVKYWEIGNEVYGNGSYGPAWEVDLHKEKGPAAYAKYALQFITKMKAVDPTIRIGVVLTAPGNWPDGLQPSWNDVVLKALGRYLDFVDVHWYAQNPGNESDPGLLASTSSIPGMVAQLRAQIRAYCGERAKQVQIMLTETNSVSYNPGKQTTSPVNALFLADDYMTWLENGAANVDWWDLHNGISTGNNTSRALYGKLNYGDYGVLANATSGGDPKYGSLQEPPADTPFPTYWALVLLHRFAEPGDTMVPATVSQPQVVAHAVKRRQGGWGLLLLNEDPVQSVTVQANLPLAGAWRADVAWASGSYSGISARSVTGQGALMLSLPPYSLTAVTVQPAAHPVVFQRAKP</sequence>
<dbReference type="SUPFAM" id="SSF51445">
    <property type="entry name" value="(Trans)glycosidases"/>
    <property type="match status" value="1"/>
</dbReference>
<dbReference type="AlphaFoldDB" id="A0A917NG65"/>
<protein>
    <submittedName>
        <fullName evidence="2">Alpha-L-arabinofuranosidase</fullName>
    </submittedName>
</protein>
<dbReference type="GO" id="GO:0000272">
    <property type="term" value="P:polysaccharide catabolic process"/>
    <property type="evidence" value="ECO:0007669"/>
    <property type="project" value="TreeGrafter"/>
</dbReference>
<dbReference type="Gene3D" id="2.60.40.1180">
    <property type="entry name" value="Golgi alpha-mannosidase II"/>
    <property type="match status" value="1"/>
</dbReference>
<comment type="caution">
    <text evidence="2">The sequence shown here is derived from an EMBL/GenBank/DDBJ whole genome shotgun (WGS) entry which is preliminary data.</text>
</comment>
<dbReference type="Proteomes" id="UP000637695">
    <property type="component" value="Unassembled WGS sequence"/>
</dbReference>
<dbReference type="InterPro" id="IPR017853">
    <property type="entry name" value="GH"/>
</dbReference>
<name>A0A917NG65_9BACL</name>
<evidence type="ECO:0000313" key="2">
    <source>
        <dbReference type="EMBL" id="GGI97847.1"/>
    </source>
</evidence>
<reference evidence="2" key="2">
    <citation type="submission" date="2020-09" db="EMBL/GenBank/DDBJ databases">
        <authorList>
            <person name="Sun Q."/>
            <person name="Ohkuma M."/>
        </authorList>
    </citation>
    <scope>NUCLEOTIDE SEQUENCE</scope>
    <source>
        <strain evidence="2">JCM 18487</strain>
    </source>
</reference>
<keyword evidence="3" id="KW-1185">Reference proteome</keyword>
<dbReference type="InterPro" id="IPR013780">
    <property type="entry name" value="Glyco_hydro_b"/>
</dbReference>
<dbReference type="PANTHER" id="PTHR43576:SF3">
    <property type="entry name" value="ALPHA-L-ARABINOFURANOSIDASE C"/>
    <property type="match status" value="1"/>
</dbReference>
<proteinExistence type="predicted"/>
<evidence type="ECO:0000256" key="1">
    <source>
        <dbReference type="ARBA" id="ARBA00004881"/>
    </source>
</evidence>
<reference evidence="2" key="1">
    <citation type="journal article" date="2014" name="Int. J. Syst. Evol. Microbiol.">
        <title>Complete genome sequence of Corynebacterium casei LMG S-19264T (=DSM 44701T), isolated from a smear-ripened cheese.</title>
        <authorList>
            <consortium name="US DOE Joint Genome Institute (JGI-PGF)"/>
            <person name="Walter F."/>
            <person name="Albersmeier A."/>
            <person name="Kalinowski J."/>
            <person name="Ruckert C."/>
        </authorList>
    </citation>
    <scope>NUCLEOTIDE SEQUENCE</scope>
    <source>
        <strain evidence="2">JCM 18487</strain>
    </source>
</reference>
<accession>A0A917NG65</accession>
<evidence type="ECO:0000313" key="3">
    <source>
        <dbReference type="Proteomes" id="UP000637695"/>
    </source>
</evidence>
<dbReference type="Gene3D" id="3.20.20.80">
    <property type="entry name" value="Glycosidases"/>
    <property type="match status" value="1"/>
</dbReference>
<gene>
    <name evidence="2" type="ORF">GCM10010885_04390</name>
</gene>
<comment type="pathway">
    <text evidence="1">Glycan metabolism.</text>
</comment>
<organism evidence="2 3">
    <name type="scientific">Alicyclobacillus cellulosilyticus</name>
    <dbReference type="NCBI Taxonomy" id="1003997"/>
    <lineage>
        <taxon>Bacteria</taxon>
        <taxon>Bacillati</taxon>
        <taxon>Bacillota</taxon>
        <taxon>Bacilli</taxon>
        <taxon>Bacillales</taxon>
        <taxon>Alicyclobacillaceae</taxon>
        <taxon>Alicyclobacillus</taxon>
    </lineage>
</organism>